<dbReference type="AlphaFoldDB" id="A0A816TYS3"/>
<dbReference type="Pfam" id="PF13516">
    <property type="entry name" value="LRR_6"/>
    <property type="match status" value="4"/>
</dbReference>
<dbReference type="InterPro" id="IPR032675">
    <property type="entry name" value="LRR_dom_sf"/>
</dbReference>
<dbReference type="EMBL" id="CAJNRF010008551">
    <property type="protein sequence ID" value="CAF2102517.1"/>
    <property type="molecule type" value="Genomic_DNA"/>
</dbReference>
<dbReference type="GO" id="GO:0005829">
    <property type="term" value="C:cytosol"/>
    <property type="evidence" value="ECO:0007669"/>
    <property type="project" value="TreeGrafter"/>
</dbReference>
<name>A0A816TYS3_9BILA</name>
<dbReference type="PANTHER" id="PTHR24113">
    <property type="entry name" value="RAN GTPASE-ACTIVATING PROTEIN 1"/>
    <property type="match status" value="1"/>
</dbReference>
<dbReference type="Gene3D" id="3.80.10.10">
    <property type="entry name" value="Ribonuclease Inhibitor"/>
    <property type="match status" value="2"/>
</dbReference>
<dbReference type="GO" id="GO:0048471">
    <property type="term" value="C:perinuclear region of cytoplasm"/>
    <property type="evidence" value="ECO:0007669"/>
    <property type="project" value="TreeGrafter"/>
</dbReference>
<dbReference type="InterPro" id="IPR001611">
    <property type="entry name" value="Leu-rich_rpt"/>
</dbReference>
<proteinExistence type="predicted"/>
<evidence type="ECO:0000313" key="7">
    <source>
        <dbReference type="Proteomes" id="UP000663866"/>
    </source>
</evidence>
<dbReference type="SUPFAM" id="SSF52047">
    <property type="entry name" value="RNI-like"/>
    <property type="match status" value="1"/>
</dbReference>
<evidence type="ECO:0000256" key="1">
    <source>
        <dbReference type="ARBA" id="ARBA00022468"/>
    </source>
</evidence>
<evidence type="ECO:0000256" key="2">
    <source>
        <dbReference type="ARBA" id="ARBA00022614"/>
    </source>
</evidence>
<dbReference type="GO" id="GO:0005096">
    <property type="term" value="F:GTPase activator activity"/>
    <property type="evidence" value="ECO:0007669"/>
    <property type="project" value="UniProtKB-KW"/>
</dbReference>
<evidence type="ECO:0000313" key="6">
    <source>
        <dbReference type="Proteomes" id="UP000663856"/>
    </source>
</evidence>
<dbReference type="Proteomes" id="UP000663856">
    <property type="component" value="Unassembled WGS sequence"/>
</dbReference>
<accession>A0A816TYS3</accession>
<dbReference type="InterPro" id="IPR027038">
    <property type="entry name" value="RanGap"/>
</dbReference>
<keyword evidence="3" id="KW-0677">Repeat</keyword>
<dbReference type="SMART" id="SM00368">
    <property type="entry name" value="LRR_RI"/>
    <property type="match status" value="5"/>
</dbReference>
<dbReference type="EMBL" id="CAJOBG010001569">
    <property type="protein sequence ID" value="CAF3940597.1"/>
    <property type="molecule type" value="Genomic_DNA"/>
</dbReference>
<dbReference type="Proteomes" id="UP000663866">
    <property type="component" value="Unassembled WGS sequence"/>
</dbReference>
<evidence type="ECO:0000313" key="5">
    <source>
        <dbReference type="EMBL" id="CAF3940597.1"/>
    </source>
</evidence>
<evidence type="ECO:0000313" key="4">
    <source>
        <dbReference type="EMBL" id="CAF2102517.1"/>
    </source>
</evidence>
<dbReference type="Pfam" id="PF00560">
    <property type="entry name" value="LRR_1"/>
    <property type="match status" value="1"/>
</dbReference>
<dbReference type="GO" id="GO:0005634">
    <property type="term" value="C:nucleus"/>
    <property type="evidence" value="ECO:0007669"/>
    <property type="project" value="TreeGrafter"/>
</dbReference>
<organism evidence="4 6">
    <name type="scientific">Rotaria magnacalcarata</name>
    <dbReference type="NCBI Taxonomy" id="392030"/>
    <lineage>
        <taxon>Eukaryota</taxon>
        <taxon>Metazoa</taxon>
        <taxon>Spiralia</taxon>
        <taxon>Gnathifera</taxon>
        <taxon>Rotifera</taxon>
        <taxon>Eurotatoria</taxon>
        <taxon>Bdelloidea</taxon>
        <taxon>Philodinida</taxon>
        <taxon>Philodinidae</taxon>
        <taxon>Rotaria</taxon>
    </lineage>
</organism>
<reference evidence="4" key="1">
    <citation type="submission" date="2021-02" db="EMBL/GenBank/DDBJ databases">
        <authorList>
            <person name="Nowell W R."/>
        </authorList>
    </citation>
    <scope>NUCLEOTIDE SEQUENCE</scope>
</reference>
<dbReference type="PANTHER" id="PTHR24113:SF12">
    <property type="entry name" value="RAN GTPASE-ACTIVATING PROTEIN 1"/>
    <property type="match status" value="1"/>
</dbReference>
<sequence>MNSYGALVLSNGLYNNKRLNKLNLNDNSISDQGVYYLARVLLINNSTLTELHLPRNEIASTGAQYLAEMLNTNRTLTTLSLYGNKIDNHGIKYLTHVLTYYNTTLEHLYLSGNNLMTDLSIGYFIDMLLKNRSLKKLHLCNCNLSEKGKTKLREVIRTKRNIRLNI</sequence>
<evidence type="ECO:0000256" key="3">
    <source>
        <dbReference type="ARBA" id="ARBA00022737"/>
    </source>
</evidence>
<keyword evidence="2" id="KW-0433">Leucine-rich repeat</keyword>
<keyword evidence="1" id="KW-0343">GTPase activation</keyword>
<gene>
    <name evidence="5" type="ORF">OVN521_LOCUS11659</name>
    <name evidence="4" type="ORF">WKI299_LOCUS20499</name>
</gene>
<keyword evidence="7" id="KW-1185">Reference proteome</keyword>
<comment type="caution">
    <text evidence="4">The sequence shown here is derived from an EMBL/GenBank/DDBJ whole genome shotgun (WGS) entry which is preliminary data.</text>
</comment>
<dbReference type="GO" id="GO:0006913">
    <property type="term" value="P:nucleocytoplasmic transport"/>
    <property type="evidence" value="ECO:0007669"/>
    <property type="project" value="TreeGrafter"/>
</dbReference>
<protein>
    <submittedName>
        <fullName evidence="4">Uncharacterized protein</fullName>
    </submittedName>
</protein>
<dbReference type="GO" id="GO:0031267">
    <property type="term" value="F:small GTPase binding"/>
    <property type="evidence" value="ECO:0007669"/>
    <property type="project" value="TreeGrafter"/>
</dbReference>